<dbReference type="Pfam" id="PF01048">
    <property type="entry name" value="PNP_UDP_1"/>
    <property type="match status" value="1"/>
</dbReference>
<evidence type="ECO:0000256" key="3">
    <source>
        <dbReference type="ARBA" id="ARBA00006751"/>
    </source>
</evidence>
<comment type="pathway">
    <text evidence="2 8">Purine metabolism; purine nucleoside salvage.</text>
</comment>
<dbReference type="Gene3D" id="3.40.50.1580">
    <property type="entry name" value="Nucleoside phosphorylase domain"/>
    <property type="match status" value="1"/>
</dbReference>
<evidence type="ECO:0000256" key="8">
    <source>
        <dbReference type="PIRNR" id="PIRNR000477"/>
    </source>
</evidence>
<dbReference type="NCBIfam" id="TIGR01697">
    <property type="entry name" value="PNPH-PUNA-XAPA"/>
    <property type="match status" value="1"/>
</dbReference>
<evidence type="ECO:0000256" key="4">
    <source>
        <dbReference type="ARBA" id="ARBA00022553"/>
    </source>
</evidence>
<dbReference type="PIRSF" id="PIRSF000477">
    <property type="entry name" value="PurNPase"/>
    <property type="match status" value="1"/>
</dbReference>
<dbReference type="EC" id="2.4.2.1" evidence="8"/>
<dbReference type="OrthoDB" id="1523230at2"/>
<name>A0A1T4NJS3_9FIRM</name>
<dbReference type="FunFam" id="3.40.50.1580:FF:000010">
    <property type="entry name" value="Purine nucleoside phosphorylase"/>
    <property type="match status" value="1"/>
</dbReference>
<dbReference type="NCBIfam" id="TIGR01700">
    <property type="entry name" value="PNPH"/>
    <property type="match status" value="1"/>
</dbReference>
<dbReference type="PANTHER" id="PTHR11904:SF9">
    <property type="entry name" value="PURINE NUCLEOSIDE PHOSPHORYLASE-RELATED"/>
    <property type="match status" value="1"/>
</dbReference>
<keyword evidence="11" id="KW-1185">Reference proteome</keyword>
<sequence length="275" mass="29807">MLELREKIKDAASYIKKALAGRELPQIGLVLGSGLGSLAEEIEETVILDYAEIPHFPVSTVAGHAGRLVIGLLSGKRVMAMQGRFHYYEGYSLQEVTFPIRVMQALGIKELIVTNACGGMNPTFAPGDLMLISDHINFIGSNPLIGPNLEEFGPRFPDMSEAYSRRLRALARQVAEEQGVKLQEGVYVPVSGPNYCTPAELIFLRQIGGDAVGMSTVPEVIVANHGGMEVLGIACVTDMAIGEHLEKLEHEQVVAVAEQARPRFIQLIKGILAAM</sequence>
<evidence type="ECO:0000256" key="6">
    <source>
        <dbReference type="ARBA" id="ARBA00022679"/>
    </source>
</evidence>
<feature type="domain" description="Nucleoside phosphorylase" evidence="9">
    <location>
        <begin position="27"/>
        <end position="272"/>
    </location>
</feature>
<dbReference type="InterPro" id="IPR011270">
    <property type="entry name" value="Pur_Nuc_Pase_Ino/Guo-sp"/>
</dbReference>
<dbReference type="InterPro" id="IPR000845">
    <property type="entry name" value="Nucleoside_phosphorylase_d"/>
</dbReference>
<dbReference type="AlphaFoldDB" id="A0A1T4NJS3"/>
<dbReference type="GO" id="GO:0004731">
    <property type="term" value="F:purine-nucleoside phosphorylase activity"/>
    <property type="evidence" value="ECO:0007669"/>
    <property type="project" value="UniProtKB-EC"/>
</dbReference>
<proteinExistence type="inferred from homology"/>
<dbReference type="GO" id="GO:0009116">
    <property type="term" value="P:nucleoside metabolic process"/>
    <property type="evidence" value="ECO:0007669"/>
    <property type="project" value="InterPro"/>
</dbReference>
<accession>A0A1T4NJS3</accession>
<dbReference type="NCBIfam" id="NF006054">
    <property type="entry name" value="PRK08202.1"/>
    <property type="match status" value="1"/>
</dbReference>
<dbReference type="CDD" id="cd09009">
    <property type="entry name" value="PNP-EcPNPII_like"/>
    <property type="match status" value="1"/>
</dbReference>
<comment type="catalytic activity">
    <reaction evidence="7">
        <text>a purine 2'-deoxy-D-ribonucleoside + phosphate = a purine nucleobase + 2-deoxy-alpha-D-ribose 1-phosphate</text>
        <dbReference type="Rhea" id="RHEA:36431"/>
        <dbReference type="ChEBI" id="CHEBI:26386"/>
        <dbReference type="ChEBI" id="CHEBI:43474"/>
        <dbReference type="ChEBI" id="CHEBI:57259"/>
        <dbReference type="ChEBI" id="CHEBI:142361"/>
        <dbReference type="EC" id="2.4.2.1"/>
    </reaction>
</comment>
<dbReference type="EMBL" id="FUXM01000007">
    <property type="protein sequence ID" value="SJZ79571.1"/>
    <property type="molecule type" value="Genomic_DNA"/>
</dbReference>
<comment type="function">
    <text evidence="1">The purine nucleoside phosphorylases catalyze the phosphorolytic breakdown of the N-glycosidic bond in the beta-(deoxy)ribonucleoside molecules, with the formation of the corresponding free purine bases and pentose-1-phosphate. Cleaves guanosine, inosine, 2'-deoxyguanosine and 2'-deoxyinosine.</text>
</comment>
<dbReference type="GO" id="GO:0005737">
    <property type="term" value="C:cytoplasm"/>
    <property type="evidence" value="ECO:0007669"/>
    <property type="project" value="TreeGrafter"/>
</dbReference>
<dbReference type="InterPro" id="IPR035994">
    <property type="entry name" value="Nucleoside_phosphorylase_sf"/>
</dbReference>
<keyword evidence="4" id="KW-0597">Phosphoprotein</keyword>
<dbReference type="SUPFAM" id="SSF53167">
    <property type="entry name" value="Purine and uridine phosphorylases"/>
    <property type="match status" value="1"/>
</dbReference>
<dbReference type="RefSeq" id="WP_078665034.1">
    <property type="nucleotide sequence ID" value="NZ_FUXM01000007.1"/>
</dbReference>
<keyword evidence="5 8" id="KW-0328">Glycosyltransferase</keyword>
<evidence type="ECO:0000256" key="2">
    <source>
        <dbReference type="ARBA" id="ARBA00005058"/>
    </source>
</evidence>
<organism evidence="10 11">
    <name type="scientific">Carboxydocella sporoproducens DSM 16521</name>
    <dbReference type="NCBI Taxonomy" id="1121270"/>
    <lineage>
        <taxon>Bacteria</taxon>
        <taxon>Bacillati</taxon>
        <taxon>Bacillota</taxon>
        <taxon>Clostridia</taxon>
        <taxon>Eubacteriales</taxon>
        <taxon>Clostridiales Family XVI. Incertae Sedis</taxon>
        <taxon>Carboxydocella</taxon>
    </lineage>
</organism>
<keyword evidence="6 8" id="KW-0808">Transferase</keyword>
<comment type="similarity">
    <text evidence="3 8">Belongs to the PNP/MTAP phosphorylase family.</text>
</comment>
<evidence type="ECO:0000313" key="11">
    <source>
        <dbReference type="Proteomes" id="UP000189933"/>
    </source>
</evidence>
<evidence type="ECO:0000259" key="9">
    <source>
        <dbReference type="Pfam" id="PF01048"/>
    </source>
</evidence>
<gene>
    <name evidence="10" type="ORF">SAMN02745885_00941</name>
</gene>
<dbReference type="InterPro" id="IPR011268">
    <property type="entry name" value="Purine_phosphorylase"/>
</dbReference>
<reference evidence="11" key="1">
    <citation type="submission" date="2017-02" db="EMBL/GenBank/DDBJ databases">
        <authorList>
            <person name="Varghese N."/>
            <person name="Submissions S."/>
        </authorList>
    </citation>
    <scope>NUCLEOTIDE SEQUENCE [LARGE SCALE GENOMIC DNA]</scope>
    <source>
        <strain evidence="11">DSM 16521</strain>
    </source>
</reference>
<dbReference type="Proteomes" id="UP000189933">
    <property type="component" value="Unassembled WGS sequence"/>
</dbReference>
<evidence type="ECO:0000256" key="7">
    <source>
        <dbReference type="ARBA" id="ARBA00048556"/>
    </source>
</evidence>
<protein>
    <recommendedName>
        <fullName evidence="8">Purine nucleoside phosphorylase</fullName>
        <ecNumber evidence="8">2.4.2.1</ecNumber>
    </recommendedName>
    <alternativeName>
        <fullName evidence="8">Inosine-guanosine phosphorylase</fullName>
    </alternativeName>
</protein>
<dbReference type="UniPathway" id="UPA00606"/>
<evidence type="ECO:0000313" key="10">
    <source>
        <dbReference type="EMBL" id="SJZ79571.1"/>
    </source>
</evidence>
<evidence type="ECO:0000256" key="1">
    <source>
        <dbReference type="ARBA" id="ARBA00002678"/>
    </source>
</evidence>
<dbReference type="PANTHER" id="PTHR11904">
    <property type="entry name" value="METHYLTHIOADENOSINE/PURINE NUCLEOSIDE PHOSPHORYLASE"/>
    <property type="match status" value="1"/>
</dbReference>
<evidence type="ECO:0000256" key="5">
    <source>
        <dbReference type="ARBA" id="ARBA00022676"/>
    </source>
</evidence>